<gene>
    <name evidence="2" type="ORF">J1N35_025812</name>
</gene>
<dbReference type="PANTHER" id="PTHR43100">
    <property type="entry name" value="GLUTAMATE SYNTHASE [NADPH] SMALL CHAIN"/>
    <property type="match status" value="1"/>
</dbReference>
<protein>
    <recommendedName>
        <fullName evidence="1">Glutamate synthase alpha subunit C-terminal domain-containing protein</fullName>
    </recommendedName>
</protein>
<dbReference type="GO" id="GO:0016491">
    <property type="term" value="F:oxidoreductase activity"/>
    <property type="evidence" value="ECO:0007669"/>
    <property type="project" value="InterPro"/>
</dbReference>
<dbReference type="Gene3D" id="2.160.20.60">
    <property type="entry name" value="Glutamate synthase, alpha subunit, C-terminal domain"/>
    <property type="match status" value="1"/>
</dbReference>
<dbReference type="InterPro" id="IPR002489">
    <property type="entry name" value="Glu_synth_asu_C"/>
</dbReference>
<dbReference type="Proteomes" id="UP000828251">
    <property type="component" value="Unassembled WGS sequence"/>
</dbReference>
<evidence type="ECO:0000259" key="1">
    <source>
        <dbReference type="Pfam" id="PF01493"/>
    </source>
</evidence>
<keyword evidence="3" id="KW-1185">Reference proteome</keyword>
<dbReference type="Pfam" id="PF01493">
    <property type="entry name" value="GXGXG"/>
    <property type="match status" value="1"/>
</dbReference>
<dbReference type="OrthoDB" id="4327079at2759"/>
<reference evidence="2 3" key="1">
    <citation type="journal article" date="2021" name="Plant Biotechnol. J.">
        <title>Multi-omics assisted identification of the key and species-specific regulatory components of drought-tolerant mechanisms in Gossypium stocksii.</title>
        <authorList>
            <person name="Yu D."/>
            <person name="Ke L."/>
            <person name="Zhang D."/>
            <person name="Wu Y."/>
            <person name="Sun Y."/>
            <person name="Mei J."/>
            <person name="Sun J."/>
            <person name="Sun Y."/>
        </authorList>
    </citation>
    <scope>NUCLEOTIDE SEQUENCE [LARGE SCALE GENOMIC DNA]</scope>
    <source>
        <strain evidence="3">cv. E1</strain>
        <tissue evidence="2">Leaf</tissue>
    </source>
</reference>
<dbReference type="AlphaFoldDB" id="A0A9D3V706"/>
<dbReference type="SUPFAM" id="SSF69336">
    <property type="entry name" value="Alpha subunit of glutamate synthase, C-terminal domain"/>
    <property type="match status" value="1"/>
</dbReference>
<dbReference type="InterPro" id="IPR036485">
    <property type="entry name" value="Glu_synth_asu_C_sf"/>
</dbReference>
<accession>A0A9D3V706</accession>
<organism evidence="2 3">
    <name type="scientific">Gossypium stocksii</name>
    <dbReference type="NCBI Taxonomy" id="47602"/>
    <lineage>
        <taxon>Eukaryota</taxon>
        <taxon>Viridiplantae</taxon>
        <taxon>Streptophyta</taxon>
        <taxon>Embryophyta</taxon>
        <taxon>Tracheophyta</taxon>
        <taxon>Spermatophyta</taxon>
        <taxon>Magnoliopsida</taxon>
        <taxon>eudicotyledons</taxon>
        <taxon>Gunneridae</taxon>
        <taxon>Pentapetalae</taxon>
        <taxon>rosids</taxon>
        <taxon>malvids</taxon>
        <taxon>Malvales</taxon>
        <taxon>Malvaceae</taxon>
        <taxon>Malvoideae</taxon>
        <taxon>Gossypium</taxon>
    </lineage>
</organism>
<proteinExistence type="predicted"/>
<feature type="domain" description="Glutamate synthase alpha subunit C-terminal" evidence="1">
    <location>
        <begin position="23"/>
        <end position="92"/>
    </location>
</feature>
<dbReference type="EMBL" id="JAIQCV010000008">
    <property type="protein sequence ID" value="KAH1073484.1"/>
    <property type="molecule type" value="Genomic_DNA"/>
</dbReference>
<sequence>MNIQPIGEANDYVGKGMAEGEVAREHFAMSISLAQAMVKGTGNHYSEYMVGGCMVVHGKVGRNVVVQMTGGLAYMLDEDDTIIPKVNKEIMKI</sequence>
<comment type="caution">
    <text evidence="2">The sequence shown here is derived from an EMBL/GenBank/DDBJ whole genome shotgun (WGS) entry which is preliminary data.</text>
</comment>
<dbReference type="InterPro" id="IPR051394">
    <property type="entry name" value="Glutamate_Synthase"/>
</dbReference>
<dbReference type="PANTHER" id="PTHR43100:SF2">
    <property type="entry name" value="BNAA03G19380D PROTEIN"/>
    <property type="match status" value="1"/>
</dbReference>
<evidence type="ECO:0000313" key="3">
    <source>
        <dbReference type="Proteomes" id="UP000828251"/>
    </source>
</evidence>
<evidence type="ECO:0000313" key="2">
    <source>
        <dbReference type="EMBL" id="KAH1073484.1"/>
    </source>
</evidence>
<name>A0A9D3V706_9ROSI</name>